<dbReference type="RefSeq" id="WP_131554708.1">
    <property type="nucleotide sequence ID" value="NZ_SJSK01000005.1"/>
</dbReference>
<protein>
    <submittedName>
        <fullName evidence="1">Uncharacterized protein</fullName>
    </submittedName>
</protein>
<dbReference type="AlphaFoldDB" id="A0A4R0MRJ2"/>
<gene>
    <name evidence="1" type="ORF">EZ428_18630</name>
</gene>
<keyword evidence="2" id="KW-1185">Reference proteome</keyword>
<reference evidence="1 2" key="1">
    <citation type="submission" date="2019-02" db="EMBL/GenBank/DDBJ databases">
        <title>Pedobacter sp. RP-1-13 sp. nov., isolated from Arctic soil.</title>
        <authorList>
            <person name="Dahal R.H."/>
        </authorList>
    </citation>
    <scope>NUCLEOTIDE SEQUENCE [LARGE SCALE GENOMIC DNA]</scope>
    <source>
        <strain evidence="1 2">RP-1-13</strain>
    </source>
</reference>
<evidence type="ECO:0000313" key="2">
    <source>
        <dbReference type="Proteomes" id="UP000292884"/>
    </source>
</evidence>
<dbReference type="Proteomes" id="UP000292884">
    <property type="component" value="Unassembled WGS sequence"/>
</dbReference>
<sequence>MSVKTKQAITKCLNKIADDTFDEETLRSLLIISREYIKSNGLIKELAHFVAHSDRNQGIFHKQVNNRYAKQKLIDDQLNGAETKELMEKIKTEDDLSDFLLGGISIYRIDSKLFNILYSDGLEDIPEAHLLKHTNFTKAEVKELFARHYHKEEGFHCLNTTQTRLQHKKISELENISDKDREKIDEYRSNSEILITKIELKIDQIQKVIRGAIYYTSVFDLETFNNEIATTLTVVIKSFSIDQKYMQAIMEHSQDILLCIMSLLHDSKFILYDKKEARNFLGFYLHPPDSNNGENMDNRSIYEDGVLALYTCGAGSITFPLYVSDLLVKDYISADEFNKFAELKSFSESPWITAERIDYKLRLVN</sequence>
<comment type="caution">
    <text evidence="1">The sequence shown here is derived from an EMBL/GenBank/DDBJ whole genome shotgun (WGS) entry which is preliminary data.</text>
</comment>
<evidence type="ECO:0000313" key="1">
    <source>
        <dbReference type="EMBL" id="TCC88654.1"/>
    </source>
</evidence>
<accession>A0A4R0MRJ2</accession>
<dbReference type="EMBL" id="SJSK01000005">
    <property type="protein sequence ID" value="TCC88654.1"/>
    <property type="molecule type" value="Genomic_DNA"/>
</dbReference>
<name>A0A4R0MRJ2_9SPHI</name>
<organism evidence="1 2">
    <name type="scientific">Pedobacter frigiditerrae</name>
    <dbReference type="NCBI Taxonomy" id="2530452"/>
    <lineage>
        <taxon>Bacteria</taxon>
        <taxon>Pseudomonadati</taxon>
        <taxon>Bacteroidota</taxon>
        <taxon>Sphingobacteriia</taxon>
        <taxon>Sphingobacteriales</taxon>
        <taxon>Sphingobacteriaceae</taxon>
        <taxon>Pedobacter</taxon>
    </lineage>
</organism>
<proteinExistence type="predicted"/>
<dbReference type="OrthoDB" id="1489819at2"/>